<comment type="caution">
    <text evidence="7">The sequence shown here is derived from an EMBL/GenBank/DDBJ whole genome shotgun (WGS) entry which is preliminary data.</text>
</comment>
<feature type="compositionally biased region" description="Basic and acidic residues" evidence="5">
    <location>
        <begin position="1715"/>
        <end position="1729"/>
    </location>
</feature>
<dbReference type="PANTHER" id="PTHR24185">
    <property type="entry name" value="CALCIUM-INDEPENDENT PHOSPHOLIPASE A2-GAMMA"/>
    <property type="match status" value="1"/>
</dbReference>
<dbReference type="InterPro" id="IPR016035">
    <property type="entry name" value="Acyl_Trfase/lysoPLipase"/>
</dbReference>
<feature type="compositionally biased region" description="Polar residues" evidence="5">
    <location>
        <begin position="3605"/>
        <end position="3620"/>
    </location>
</feature>
<feature type="short sequence motif" description="GXSXG" evidence="4">
    <location>
        <begin position="2854"/>
        <end position="2858"/>
    </location>
</feature>
<dbReference type="GO" id="GO:0004620">
    <property type="term" value="F:phospholipase activity"/>
    <property type="evidence" value="ECO:0007669"/>
    <property type="project" value="TreeGrafter"/>
</dbReference>
<dbReference type="EMBL" id="MIGC01001458">
    <property type="protein sequence ID" value="PHJ22822.1"/>
    <property type="molecule type" value="Genomic_DNA"/>
</dbReference>
<feature type="region of interest" description="Disordered" evidence="5">
    <location>
        <begin position="2470"/>
        <end position="2503"/>
    </location>
</feature>
<feature type="domain" description="PNPLA" evidence="6">
    <location>
        <begin position="2809"/>
        <end position="3218"/>
    </location>
</feature>
<feature type="region of interest" description="Disordered" evidence="5">
    <location>
        <begin position="2703"/>
        <end position="2742"/>
    </location>
</feature>
<feature type="compositionally biased region" description="Basic and acidic residues" evidence="5">
    <location>
        <begin position="2008"/>
        <end position="2030"/>
    </location>
</feature>
<feature type="compositionally biased region" description="Low complexity" evidence="5">
    <location>
        <begin position="1191"/>
        <end position="1222"/>
    </location>
</feature>
<feature type="compositionally biased region" description="Low complexity" evidence="5">
    <location>
        <begin position="960"/>
        <end position="975"/>
    </location>
</feature>
<evidence type="ECO:0000256" key="3">
    <source>
        <dbReference type="ARBA" id="ARBA00023098"/>
    </source>
</evidence>
<feature type="compositionally biased region" description="Basic and acidic residues" evidence="5">
    <location>
        <begin position="1628"/>
        <end position="1641"/>
    </location>
</feature>
<feature type="region of interest" description="Disordered" evidence="5">
    <location>
        <begin position="3801"/>
        <end position="3888"/>
    </location>
</feature>
<feature type="region of interest" description="Disordered" evidence="5">
    <location>
        <begin position="3576"/>
        <end position="3620"/>
    </location>
</feature>
<feature type="region of interest" description="Disordered" evidence="5">
    <location>
        <begin position="3246"/>
        <end position="3271"/>
    </location>
</feature>
<evidence type="ECO:0000313" key="8">
    <source>
        <dbReference type="Proteomes" id="UP000221165"/>
    </source>
</evidence>
<evidence type="ECO:0000256" key="4">
    <source>
        <dbReference type="PROSITE-ProRule" id="PRU01161"/>
    </source>
</evidence>
<feature type="compositionally biased region" description="Low complexity" evidence="5">
    <location>
        <begin position="1162"/>
        <end position="1172"/>
    </location>
</feature>
<feature type="region of interest" description="Disordered" evidence="5">
    <location>
        <begin position="346"/>
        <end position="367"/>
    </location>
</feature>
<sequence length="3911" mass="437020">MIRLYHSFSHPCFQLPVSRLSSASYCFSFLLLLSFVEVLLVSRATVVVSSALGRRGFGIVSPFSDTSRLVSSFYSPSTETNDNNIRWLTESSSPSFLPFSNTSSSPSHSSPSSSLSSTRLSSGLTSSLLPCSSSPSSCSPFSPFPRHRSILSVSERGISPCFGRAASWRRLSQPSVGSAHGRKEKRDTGIPILKTRADHARGRESSLCFRRSRGKRRQAEGVRQRRSCFLKFFPAVLLSSLRCGKKRKCGGGSTNSLPFSVSASFSSSSLYMPSSDDATASSLLLSSLCSSSSLFSSSLLPSLVISPGSERDEEYTGVNIREISANPFIFSLLSSRLLAPHTSSVSSLFSSPSSPVQASRQDSSDRTRDACQERGCLNYQNASSVDHWKARCDEEYPFSHVGRSERGDITEVSSSRSRRRHHHYFVEARQEAKEPQHVGDSRKATETAFDRSLIQNYSECVSQVLLEEEKINSSITRQLSAWGEEGTQNDERETVTTMSSGSGCEEGYERSSNKKTLQEDAIHQVVSLEDHSDNPETSSSEGWRKKGTRKEHEDFKHRVKDSVEKPLLQSPYRDHDREVHGERGWRKHATKDKESWRGGLSRKKRAPLESVLSASAASFPSSPFSCAPRRGRQREQEGLSCFTPSRFLMSSFHATHRLSQQDDLTRKEAAQRLYASGGDGARGGEEPEENKDFEERSKWLGGDKNDDKCSGRSRGPNTAENDAGVQGERDENARRSSQREGSQHAREEGMYASVTARDRRETPVTTVTREPTFNDCAHAAACSILIRGLLSSSRRSSSAPLSLSCRARAVRALLLMATTTSLPSRPPVVSKDFFRLLSSLHGGAVYDDRKTDSFTEASYEVHSSKTSSIEERSSTKNKERDDTLDSSVCISPVAGVATRAPASPSSLSSSSSSSFLLGHMVREGIFTALVSLLFHSLDNEDSTGQKRRYPGNHTTKDSSPRGSSPSSSPWRRWMWGVGGGETRQDLRDNEAKLEKKEQKSRMIRYGDGKEDHTSCPFCSRGKNKFPVEDGKEVYIMRQAQLDALKLLGILLVYTSEGREKARATGGLREILVRLTEREGEEEREEEEKMIVSPQEKCGVGIKEGRTSYGEEKTEETAEEEEGDDNKDDGDQDHKDRGVTLSGRTDGHSPHSQLETRDESIQQHDQSTSSSSSVEVRNGEKEIPPRETLATTISSVSTPSSSSLFSSSSSSPASILSSLERQQGGQGRVDVQRNDGEEEECLSSRKGSLPHTTPSNKEGPCISSGGEKLHKREEETDDEQETAVPTDTENSTTGPLLEETRHLHDSKNSRTSQDSVVKIELAREMKEEIKSERKLGNQTEMVSKGGRGLGETVVGKTDEASWKEKEEELRSEHDEEVQNKDSSFHRETDGMPSAGHEDEREEAEGDEDERREDEGEEDEGRESGRATQFGAKEIPSSEKEKIFEEEGRLRGETRKEGLHSKTTETDDETETERKMTSNELSGRIEEDDEKKLSSYNNGGLHDNEEPNPPIHTEKEEEKKGKGEEEEKKERNDKETCHDHHRSPPEGEEGLEEIGRKEESVKASFTHGGDVHASESQEESSSWDSRGLMMTKNSIQTHSKGEEEEEVRGHGDSLTSPKICGGNSTQHFSSSREERAPPCHRHEDPRSLARIILRLLDLKAEEQSSLCLFLENEERPRLRREFLDRRLQRRDSKKEGEYELPVENISARSSSLKRLKRPPETDALGKEGGDVLRESSRHVLTHYQQKEKKNDEIHEDASSPPSSFSSSFSFFSRDSKGWTQSAASLLSWMFKKNSCISRFLKKKKDTSVDEKGHGKGGSDIEQEKEKEADRRREKASRRYKTKPRFLWLPVLLSPNARISTDSILSALGSLEPHGDVIERLKAAMRMKDRTEGGEGKGGEYHERNKRENTRAEKTRTLLIDERGDRPRETVEEEYQERGRNDREESMRDKNVRQEKRDREISKACQEGGEREGLEEVEEGEPRRPEKRAHNTPDSNFHEGADTCLRGLNIETRKKKEEEDAVNKEYEGEREDTKEEENTDTNPCSFQKQKEEEPDKNVGKSRSLQKKILDGTDVETEEKERKSGEKEEELDESSRLKIAGVTHDTPPATVANNKQDGADDDSSSSSSSLEVPSPSAHLRYSSKETDLHHHHTGIQRDTKREASEAKKRNFAPRPHSLDHEENSGAMDQRGDTRQHHIGSKTTSGVKWSSVYSQEEEEEKLRDFLKTELSKASLYVSELRDGEVVIEEGERRNLKGKGTAVGGSTGEWALLGVYLRPDDEEEENDVEDKTNVDANGSVSFPYSLTSSVSPSLSSRTSISTSSSSSLRSSFSPFGSSSYTALSSPVDILILLRGPGLSSALSRSSSDLSMFPDSQEIKTGTPGLNVKPVREEKATSKSMRGTAFSSVKPSDLKAAGYRMLLEATQSSHAWVRTHALCTILDVLCKSSPHESLTADAFSEAALALKISIEKDDTHVSHESIRGRKMKEGHRHADLPGDEDPSTRMYERSPTSKVILEKDGRREIEEGDDGRPEEKERFKAADIRIPSRRHYEVHGADESTSQMKGRFALVDLLADALVAPYQTTQRLKAEERRRMPETMMSEEANSLSFQKKLHEENHLNYTGLSHIRNKENTGKEDEEGEAELYVRKNPMYPSEDSSLVKGETAALEIFYRICLLSDSWVEDVLQRHIGLYFALQTVSEKLKENHNATSSTLSSLPPHASVHTPETFPPQPFLSCSSSPSPPSLRHGRANKRIARRLRLVEILKAALGFQDLRDSSYMHAVNSPLYALSPESFGTRKEDQQRRERRRRRGLRILSFDGGGTRGVLSLALLKILMNRLSQKGGRQNGIRHVYEEFDLICGTSTGGVLAILLGLERATVAETERLYDLLIREIFVKDSPAVTAARLVLRQAAYDERAWEEILERAWGHTKMIDFAGDPTCPKVFCLSTIATPNPTDVMVWRNYNYPVGLVKVPTTRKSLTSCCREEGGNKAHEGVEENQDDHEAIEDTWDRRQRSKREGRGGGSSRSQEGEGGLKGWMRRCFLGRKEEQEERISDAPRRQEGINERKLNQQCGRRTNAPSSSSFLNSSANSRLRTTTGSTRRSSRSSRSLLSSSTFLPFRRIFQFFFPSTSRSPSPSSSSPATISSSHSPLSCSSPHSLSRRSSSSFLLLPSTKGSRHAGSFRVAVKDALRATTAAPGYFAGIRLDDRPYSDGALLANNPTAVAIAEARALYGDDMPIDLVVSIGTGKLPSFPFTSMKRNRNRQDQRNRRAVYLDGDEAERLHGEDENFVSKTAQELRKKDLKEKNDEGAYVSHLNSDGSTPTTNASSSGSGALSLLGLGGWETLLSQLANCATNTEAIHGVLTELLDEGTYFRFNPEVSGDWPIDETSIEKLEKLKQVAKEYFEDPRNERRLMQVVEKLSNRGEKEEESKRRWRPEEDEDEDASSLEGEEEEDHGVRKEEEEVHGDQRGREGGGEEEECRHPGHRAKDRQKPQRWDKDSCRTRGCDSEGERYRKEDQGGEEQRYQFSRLFFINTVKRFSLWTKRRVGHILHFLPSSLEKRGDGGFNHSKLYQRECVLKKSTGDRNEKEKDFRRPSCIDNPAVPVDKASRGEVQQHQQGGESIESSTIEMINKETGEKEEFSSVFRGALSESLPLSDHTSSQGQLASPSSSSPDSVVVSERKSSSFIALRLPFLSSFKSSSSTSSADLSSCTSNSSLPSSRQDSSCLTTPSTSSAVSAALARIGTAACRNKQPRRSLWAWFSSISRRKKRKRGVQTKFRGETDRHIGEEGILDLLFAYPTSPLEFSMNEVSEENTSPLSEFETKKKEQSLSQNPYQGMARQTDPSSKERETSSFRGGGFHERKEELGEDSRNDVSRDRSSNGPHDEEEVLAPATGVRVVLQTIHAHLQAENSEKEKDE</sequence>
<feature type="region of interest" description="Disordered" evidence="5">
    <location>
        <begin position="1707"/>
        <end position="1729"/>
    </location>
</feature>
<feature type="compositionally biased region" description="Basic and acidic residues" evidence="5">
    <location>
        <begin position="1297"/>
        <end position="1307"/>
    </location>
</feature>
<feature type="compositionally biased region" description="Basic and acidic residues" evidence="5">
    <location>
        <begin position="1742"/>
        <end position="1755"/>
    </location>
</feature>
<feature type="compositionally biased region" description="Acidic residues" evidence="5">
    <location>
        <begin position="2989"/>
        <end position="3000"/>
    </location>
</feature>
<feature type="region of interest" description="Disordered" evidence="5">
    <location>
        <begin position="1077"/>
        <end position="1641"/>
    </location>
</feature>
<organism evidence="7 8">
    <name type="scientific">Cystoisospora suis</name>
    <dbReference type="NCBI Taxonomy" id="483139"/>
    <lineage>
        <taxon>Eukaryota</taxon>
        <taxon>Sar</taxon>
        <taxon>Alveolata</taxon>
        <taxon>Apicomplexa</taxon>
        <taxon>Conoidasida</taxon>
        <taxon>Coccidia</taxon>
        <taxon>Eucoccidiorida</taxon>
        <taxon>Eimeriorina</taxon>
        <taxon>Sarcocystidae</taxon>
        <taxon>Cystoisospora</taxon>
    </lineage>
</organism>
<dbReference type="PROSITE" id="PS51635">
    <property type="entry name" value="PNPLA"/>
    <property type="match status" value="1"/>
</dbReference>
<dbReference type="PANTHER" id="PTHR24185:SF1">
    <property type="entry name" value="CALCIUM-INDEPENDENT PHOSPHOLIPASE A2-GAMMA"/>
    <property type="match status" value="1"/>
</dbReference>
<feature type="region of interest" description="Disordered" evidence="5">
    <location>
        <begin position="860"/>
        <end position="885"/>
    </location>
</feature>
<feature type="compositionally biased region" description="Acidic residues" evidence="5">
    <location>
        <begin position="1116"/>
        <end position="1130"/>
    </location>
</feature>
<feature type="compositionally biased region" description="Acidic residues" evidence="5">
    <location>
        <begin position="1398"/>
        <end position="1419"/>
    </location>
</feature>
<dbReference type="InterPro" id="IPR002641">
    <property type="entry name" value="PNPLA_dom"/>
</dbReference>
<feature type="compositionally biased region" description="Basic and acidic residues" evidence="5">
    <location>
        <begin position="3413"/>
        <end position="3424"/>
    </location>
</feature>
<protein>
    <submittedName>
        <fullName evidence="7">Patatin family protein</fullName>
    </submittedName>
</protein>
<feature type="compositionally biased region" description="Basic and acidic residues" evidence="5">
    <location>
        <begin position="1355"/>
        <end position="1388"/>
    </location>
</feature>
<evidence type="ECO:0000256" key="5">
    <source>
        <dbReference type="SAM" id="MobiDB-lite"/>
    </source>
</evidence>
<feature type="region of interest" description="Disordered" evidence="5">
    <location>
        <begin position="1885"/>
        <end position="2216"/>
    </location>
</feature>
<feature type="compositionally biased region" description="Basic and acidic residues" evidence="5">
    <location>
        <begin position="3838"/>
        <end position="3872"/>
    </location>
</feature>
<feature type="active site" description="Proton acceptor" evidence="4">
    <location>
        <position position="3205"/>
    </location>
</feature>
<feature type="region of interest" description="Disordered" evidence="5">
    <location>
        <begin position="3041"/>
        <end position="3100"/>
    </location>
</feature>
<feature type="compositionally biased region" description="Low complexity" evidence="5">
    <location>
        <begin position="613"/>
        <end position="625"/>
    </location>
</feature>
<feature type="compositionally biased region" description="Basic and acidic residues" evidence="5">
    <location>
        <begin position="2045"/>
        <end position="2055"/>
    </location>
</feature>
<feature type="active site" description="Nucleophile" evidence="4">
    <location>
        <position position="2856"/>
    </location>
</feature>
<feature type="compositionally biased region" description="Basic and acidic residues" evidence="5">
    <location>
        <begin position="3483"/>
        <end position="3513"/>
    </location>
</feature>
<feature type="compositionally biased region" description="Basic and acidic residues" evidence="5">
    <location>
        <begin position="3041"/>
        <end position="3061"/>
    </location>
</feature>
<feature type="compositionally biased region" description="Basic and acidic residues" evidence="5">
    <location>
        <begin position="1102"/>
        <end position="1115"/>
    </location>
</feature>
<feature type="compositionally biased region" description="Basic and acidic residues" evidence="5">
    <location>
        <begin position="550"/>
        <end position="564"/>
    </location>
</feature>
<evidence type="ECO:0000259" key="6">
    <source>
        <dbReference type="PROSITE" id="PS51635"/>
    </source>
</evidence>
<feature type="region of interest" description="Disordered" evidence="5">
    <location>
        <begin position="3304"/>
        <end position="3324"/>
    </location>
</feature>
<feature type="compositionally biased region" description="Low complexity" evidence="5">
    <location>
        <begin position="346"/>
        <end position="359"/>
    </location>
</feature>
<feature type="compositionally biased region" description="Acidic residues" evidence="5">
    <location>
        <begin position="3430"/>
        <end position="3447"/>
    </location>
</feature>
<feature type="compositionally biased region" description="Basic and acidic residues" evidence="5">
    <location>
        <begin position="2485"/>
        <end position="2501"/>
    </location>
</feature>
<proteinExistence type="predicted"/>
<feature type="short sequence motif" description="GXGXXG" evidence="4">
    <location>
        <begin position="2813"/>
        <end position="2818"/>
    </location>
</feature>
<feature type="compositionally biased region" description="Basic and acidic residues" evidence="5">
    <location>
        <begin position="2151"/>
        <end position="2164"/>
    </location>
</feature>
<dbReference type="SUPFAM" id="SSF52151">
    <property type="entry name" value="FabD/lysophospholipase-like"/>
    <property type="match status" value="1"/>
</dbReference>
<feature type="region of interest" description="Disordered" evidence="5">
    <location>
        <begin position="3646"/>
        <end position="3669"/>
    </location>
</feature>
<feature type="compositionally biased region" description="Acidic residues" evidence="5">
    <location>
        <begin position="1078"/>
        <end position="1087"/>
    </location>
</feature>
<feature type="region of interest" description="Disordered" evidence="5">
    <location>
        <begin position="940"/>
        <end position="999"/>
    </location>
</feature>
<evidence type="ECO:0000256" key="2">
    <source>
        <dbReference type="ARBA" id="ARBA00022963"/>
    </source>
</evidence>
<reference evidence="7 8" key="1">
    <citation type="journal article" date="2017" name="Int. J. Parasitol.">
        <title>The genome of the protozoan parasite Cystoisospora suis and a reverse vaccinology approach to identify vaccine candidates.</title>
        <authorList>
            <person name="Palmieri N."/>
            <person name="Shrestha A."/>
            <person name="Ruttkowski B."/>
            <person name="Beck T."/>
            <person name="Vogl C."/>
            <person name="Tomley F."/>
            <person name="Blake D.P."/>
            <person name="Joachim A."/>
        </authorList>
    </citation>
    <scope>NUCLEOTIDE SEQUENCE [LARGE SCALE GENOMIC DNA]</scope>
    <source>
        <strain evidence="7 8">Wien I</strain>
    </source>
</reference>
<feature type="compositionally biased region" description="Basic and acidic residues" evidence="5">
    <location>
        <begin position="1803"/>
        <end position="1830"/>
    </location>
</feature>
<feature type="region of interest" description="Disordered" evidence="5">
    <location>
        <begin position="482"/>
        <end position="638"/>
    </location>
</feature>
<dbReference type="Pfam" id="PF01734">
    <property type="entry name" value="Patatin"/>
    <property type="match status" value="2"/>
</dbReference>
<feature type="region of interest" description="Disordered" evidence="5">
    <location>
        <begin position="1801"/>
        <end position="1834"/>
    </location>
</feature>
<feature type="compositionally biased region" description="Basic and acidic residues" evidence="5">
    <location>
        <begin position="868"/>
        <end position="883"/>
    </location>
</feature>
<dbReference type="Gene3D" id="3.40.1090.10">
    <property type="entry name" value="Cytosolic phospholipase A2 catalytic domain"/>
    <property type="match status" value="2"/>
</dbReference>
<evidence type="ECO:0000313" key="7">
    <source>
        <dbReference type="EMBL" id="PHJ22822.1"/>
    </source>
</evidence>
<accession>A0A2C6L5F1</accession>
<feature type="compositionally biased region" description="Basic and acidic residues" evidence="5">
    <location>
        <begin position="572"/>
        <end position="584"/>
    </location>
</feature>
<keyword evidence="2 4" id="KW-0442">Lipid degradation</keyword>
<feature type="region of interest" description="Disordered" evidence="5">
    <location>
        <begin position="3122"/>
        <end position="3150"/>
    </location>
</feature>
<keyword evidence="3 4" id="KW-0443">Lipid metabolism</keyword>
<feature type="compositionally biased region" description="Basic and acidic residues" evidence="5">
    <location>
        <begin position="3448"/>
        <end position="3475"/>
    </location>
</feature>
<dbReference type="GeneID" id="94426737"/>
<feature type="compositionally biased region" description="Basic and acidic residues" evidence="5">
    <location>
        <begin position="2978"/>
        <end position="2988"/>
    </location>
</feature>
<keyword evidence="1 4" id="KW-0378">Hydrolase</keyword>
<feature type="compositionally biased region" description="Basic and acidic residues" evidence="5">
    <location>
        <begin position="507"/>
        <end position="534"/>
    </location>
</feature>
<evidence type="ECO:0000256" key="1">
    <source>
        <dbReference type="ARBA" id="ARBA00022801"/>
    </source>
</evidence>
<feature type="compositionally biased region" description="Polar residues" evidence="5">
    <location>
        <begin position="3062"/>
        <end position="3072"/>
    </location>
</feature>
<feature type="region of interest" description="Disordered" evidence="5">
    <location>
        <begin position="2978"/>
        <end position="3026"/>
    </location>
</feature>
<feature type="compositionally biased region" description="Basic and acidic residues" evidence="5">
    <location>
        <begin position="3001"/>
        <end position="3013"/>
    </location>
</feature>
<feature type="compositionally biased region" description="Basic and acidic residues" evidence="5">
    <location>
        <begin position="1510"/>
        <end position="1543"/>
    </location>
</feature>
<feature type="compositionally biased region" description="Basic and acidic residues" evidence="5">
    <location>
        <begin position="1885"/>
        <end position="1998"/>
    </location>
</feature>
<feature type="compositionally biased region" description="Low complexity" evidence="5">
    <location>
        <begin position="3692"/>
        <end position="3713"/>
    </location>
</feature>
<gene>
    <name evidence="7" type="ORF">CSUI_003328</name>
</gene>
<feature type="region of interest" description="Disordered" evidence="5">
    <location>
        <begin position="3692"/>
        <end position="3722"/>
    </location>
</feature>
<feature type="region of interest" description="Disordered" evidence="5">
    <location>
        <begin position="173"/>
        <end position="198"/>
    </location>
</feature>
<feature type="compositionally biased region" description="Basic and acidic residues" evidence="5">
    <location>
        <begin position="3576"/>
        <end position="3589"/>
    </location>
</feature>
<feature type="compositionally biased region" description="Basic and acidic residues" evidence="5">
    <location>
        <begin position="1434"/>
        <end position="1463"/>
    </location>
</feature>
<dbReference type="GO" id="GO:0006631">
    <property type="term" value="P:fatty acid metabolic process"/>
    <property type="evidence" value="ECO:0007669"/>
    <property type="project" value="TreeGrafter"/>
</dbReference>
<feature type="short sequence motif" description="DGA/G" evidence="4">
    <location>
        <begin position="3205"/>
        <end position="3207"/>
    </location>
</feature>
<feature type="region of interest" description="Disordered" evidence="5">
    <location>
        <begin position="2300"/>
        <end position="2328"/>
    </location>
</feature>
<feature type="compositionally biased region" description="Polar residues" evidence="5">
    <location>
        <begin position="3650"/>
        <end position="3659"/>
    </location>
</feature>
<feature type="compositionally biased region" description="Basic and acidic residues" evidence="5">
    <location>
        <begin position="982"/>
        <end position="999"/>
    </location>
</feature>
<feature type="compositionally biased region" description="Basic and acidic residues" evidence="5">
    <location>
        <begin position="727"/>
        <end position="749"/>
    </location>
</feature>
<dbReference type="RefSeq" id="XP_067924499.1">
    <property type="nucleotide sequence ID" value="XM_068063526.1"/>
</dbReference>
<feature type="compositionally biased region" description="Polar residues" evidence="5">
    <location>
        <begin position="3307"/>
        <end position="3318"/>
    </location>
</feature>
<feature type="region of interest" description="Disordered" evidence="5">
    <location>
        <begin position="3412"/>
        <end position="3513"/>
    </location>
</feature>
<feature type="compositionally biased region" description="Basic and acidic residues" evidence="5">
    <location>
        <begin position="1144"/>
        <end position="1161"/>
    </location>
</feature>
<keyword evidence="8" id="KW-1185">Reference proteome</keyword>
<feature type="compositionally biased region" description="Basic and acidic residues" evidence="5">
    <location>
        <begin position="1319"/>
        <end position="1334"/>
    </location>
</feature>
<feature type="compositionally biased region" description="Polar residues" evidence="5">
    <location>
        <begin position="1282"/>
        <end position="1293"/>
    </location>
</feature>
<feature type="region of interest" description="Disordered" evidence="5">
    <location>
        <begin position="675"/>
        <end position="766"/>
    </location>
</feature>
<feature type="compositionally biased region" description="Low complexity" evidence="5">
    <location>
        <begin position="3073"/>
        <end position="3100"/>
    </location>
</feature>
<feature type="compositionally biased region" description="Basic and acidic residues" evidence="5">
    <location>
        <begin position="693"/>
        <end position="710"/>
    </location>
</feature>
<dbReference type="GO" id="GO:0016020">
    <property type="term" value="C:membrane"/>
    <property type="evidence" value="ECO:0007669"/>
    <property type="project" value="TreeGrafter"/>
</dbReference>
<dbReference type="VEuPathDB" id="ToxoDB:CSUI_003328"/>
<dbReference type="GO" id="GO:0016042">
    <property type="term" value="P:lipid catabolic process"/>
    <property type="evidence" value="ECO:0007669"/>
    <property type="project" value="UniProtKB-UniRule"/>
</dbReference>
<feature type="compositionally biased region" description="Basic and acidic residues" evidence="5">
    <location>
        <begin position="2172"/>
        <end position="2191"/>
    </location>
</feature>
<feature type="compositionally biased region" description="Low complexity" evidence="5">
    <location>
        <begin position="3660"/>
        <end position="3669"/>
    </location>
</feature>
<name>A0A2C6L5F1_9APIC</name>
<dbReference type="OrthoDB" id="333991at2759"/>
<feature type="compositionally biased region" description="Polar residues" evidence="5">
    <location>
        <begin position="2196"/>
        <end position="2209"/>
    </location>
</feature>
<dbReference type="Proteomes" id="UP000221165">
    <property type="component" value="Unassembled WGS sequence"/>
</dbReference>
<feature type="region of interest" description="Disordered" evidence="5">
    <location>
        <begin position="1741"/>
        <end position="1762"/>
    </location>
</feature>